<dbReference type="CDD" id="cd07385">
    <property type="entry name" value="MPP_YkuE_C"/>
    <property type="match status" value="1"/>
</dbReference>
<dbReference type="GO" id="GO:0016020">
    <property type="term" value="C:membrane"/>
    <property type="evidence" value="ECO:0007669"/>
    <property type="project" value="GOC"/>
</dbReference>
<keyword evidence="1" id="KW-0479">Metal-binding</keyword>
<organism evidence="4 5">
    <name type="scientific">Kolteria novifilia</name>
    <dbReference type="NCBI Taxonomy" id="2527975"/>
    <lineage>
        <taxon>Bacteria</taxon>
        <taxon>Pseudomonadati</taxon>
        <taxon>Planctomycetota</taxon>
        <taxon>Planctomycetia</taxon>
        <taxon>Kolteriales</taxon>
        <taxon>Kolteriaceae</taxon>
        <taxon>Kolteria</taxon>
    </lineage>
</organism>
<keyword evidence="2 4" id="KW-0378">Hydrolase</keyword>
<dbReference type="KEGG" id="knv:Pan216_46690"/>
<evidence type="ECO:0000259" key="3">
    <source>
        <dbReference type="Pfam" id="PF00149"/>
    </source>
</evidence>
<dbReference type="AlphaFoldDB" id="A0A518B9Y0"/>
<protein>
    <submittedName>
        <fullName evidence="4">Putative metallophosphoesterase</fullName>
        <ecNumber evidence="4">3.1.-.-</ecNumber>
    </submittedName>
</protein>
<dbReference type="EC" id="3.1.-.-" evidence="4"/>
<keyword evidence="5" id="KW-1185">Reference proteome</keyword>
<dbReference type="Gene3D" id="3.60.21.10">
    <property type="match status" value="1"/>
</dbReference>
<dbReference type="GO" id="GO:0009245">
    <property type="term" value="P:lipid A biosynthetic process"/>
    <property type="evidence" value="ECO:0007669"/>
    <property type="project" value="TreeGrafter"/>
</dbReference>
<dbReference type="SUPFAM" id="SSF56300">
    <property type="entry name" value="Metallo-dependent phosphatases"/>
    <property type="match status" value="1"/>
</dbReference>
<dbReference type="Pfam" id="PF00149">
    <property type="entry name" value="Metallophos"/>
    <property type="match status" value="1"/>
</dbReference>
<dbReference type="OrthoDB" id="9780884at2"/>
<dbReference type="RefSeq" id="WP_145261521.1">
    <property type="nucleotide sequence ID" value="NZ_CP036279.1"/>
</dbReference>
<accession>A0A518B9Y0</accession>
<evidence type="ECO:0000256" key="1">
    <source>
        <dbReference type="ARBA" id="ARBA00022723"/>
    </source>
</evidence>
<gene>
    <name evidence="4" type="ORF">Pan216_46690</name>
</gene>
<name>A0A518B9Y0_9BACT</name>
<dbReference type="Proteomes" id="UP000317093">
    <property type="component" value="Chromosome"/>
</dbReference>
<dbReference type="InterPro" id="IPR051158">
    <property type="entry name" value="Metallophosphoesterase_sf"/>
</dbReference>
<evidence type="ECO:0000313" key="4">
    <source>
        <dbReference type="EMBL" id="QDU63788.1"/>
    </source>
</evidence>
<dbReference type="GO" id="GO:0008758">
    <property type="term" value="F:UDP-2,3-diacylglucosamine hydrolase activity"/>
    <property type="evidence" value="ECO:0007669"/>
    <property type="project" value="TreeGrafter"/>
</dbReference>
<dbReference type="EMBL" id="CP036279">
    <property type="protein sequence ID" value="QDU63788.1"/>
    <property type="molecule type" value="Genomic_DNA"/>
</dbReference>
<dbReference type="GO" id="GO:0046872">
    <property type="term" value="F:metal ion binding"/>
    <property type="evidence" value="ECO:0007669"/>
    <property type="project" value="UniProtKB-KW"/>
</dbReference>
<dbReference type="InterPro" id="IPR004843">
    <property type="entry name" value="Calcineurin-like_PHP"/>
</dbReference>
<reference evidence="4 5" key="1">
    <citation type="submission" date="2019-02" db="EMBL/GenBank/DDBJ databases">
        <title>Deep-cultivation of Planctomycetes and their phenomic and genomic characterization uncovers novel biology.</title>
        <authorList>
            <person name="Wiegand S."/>
            <person name="Jogler M."/>
            <person name="Boedeker C."/>
            <person name="Pinto D."/>
            <person name="Vollmers J."/>
            <person name="Rivas-Marin E."/>
            <person name="Kohn T."/>
            <person name="Peeters S.H."/>
            <person name="Heuer A."/>
            <person name="Rast P."/>
            <person name="Oberbeckmann S."/>
            <person name="Bunk B."/>
            <person name="Jeske O."/>
            <person name="Meyerdierks A."/>
            <person name="Storesund J.E."/>
            <person name="Kallscheuer N."/>
            <person name="Luecker S."/>
            <person name="Lage O.M."/>
            <person name="Pohl T."/>
            <person name="Merkel B.J."/>
            <person name="Hornburger P."/>
            <person name="Mueller R.-W."/>
            <person name="Bruemmer F."/>
            <person name="Labrenz M."/>
            <person name="Spormann A.M."/>
            <person name="Op den Camp H."/>
            <person name="Overmann J."/>
            <person name="Amann R."/>
            <person name="Jetten M.S.M."/>
            <person name="Mascher T."/>
            <person name="Medema M.H."/>
            <person name="Devos D.P."/>
            <person name="Kaster A.-K."/>
            <person name="Ovreas L."/>
            <person name="Rohde M."/>
            <person name="Galperin M.Y."/>
            <person name="Jogler C."/>
        </authorList>
    </citation>
    <scope>NUCLEOTIDE SEQUENCE [LARGE SCALE GENOMIC DNA]</scope>
    <source>
        <strain evidence="4 5">Pan216</strain>
    </source>
</reference>
<dbReference type="InterPro" id="IPR029052">
    <property type="entry name" value="Metallo-depent_PP-like"/>
</dbReference>
<proteinExistence type="predicted"/>
<evidence type="ECO:0000256" key="2">
    <source>
        <dbReference type="ARBA" id="ARBA00022801"/>
    </source>
</evidence>
<feature type="domain" description="Calcineurin-like phosphoesterase" evidence="3">
    <location>
        <begin position="70"/>
        <end position="242"/>
    </location>
</feature>
<dbReference type="PANTHER" id="PTHR31302:SF31">
    <property type="entry name" value="PHOSPHODIESTERASE YAEI"/>
    <property type="match status" value="1"/>
</dbReference>
<evidence type="ECO:0000313" key="5">
    <source>
        <dbReference type="Proteomes" id="UP000317093"/>
    </source>
</evidence>
<dbReference type="PANTHER" id="PTHR31302">
    <property type="entry name" value="TRANSMEMBRANE PROTEIN WITH METALLOPHOSPHOESTERASE DOMAIN-RELATED"/>
    <property type="match status" value="1"/>
</dbReference>
<sequence length="307" mass="34154">MSASAKGRSLALRESISTDGVPLKRRKITHWIGRNWARIVYSHQVEPVWLETNVFELPIPHLDERLDGVSILHLTDFHLGDRVAKRHIRQAVDLGQQQACDLIALTGDFVQGGFRHVDPVAEMLSKLSAPLGVYAVLGNHDYAVRNASGLRLHRGLAERVRKSLEDYGIPVLHNEHRIVAKEGAPLAVAGVADLWSREADLRQALAGLDSETPRVVLAHNPTTIEQLETLRCDLMLSGHTHGGQIDVPGWGRPMLSRKMKGYAAGLYYHQGGFLYVNKGIGYTVRFRFRVRPEVAVMRLVRANLGAL</sequence>